<gene>
    <name evidence="1" type="ORF">TcWFU_003369</name>
</gene>
<organism evidence="1 2">
    <name type="scientific">Taenia crassiceps</name>
    <dbReference type="NCBI Taxonomy" id="6207"/>
    <lineage>
        <taxon>Eukaryota</taxon>
        <taxon>Metazoa</taxon>
        <taxon>Spiralia</taxon>
        <taxon>Lophotrochozoa</taxon>
        <taxon>Platyhelminthes</taxon>
        <taxon>Cestoda</taxon>
        <taxon>Eucestoda</taxon>
        <taxon>Cyclophyllidea</taxon>
        <taxon>Taeniidae</taxon>
        <taxon>Taenia</taxon>
    </lineage>
</organism>
<keyword evidence="2" id="KW-1185">Reference proteome</keyword>
<protein>
    <submittedName>
        <fullName evidence="1">Uncharacterized protein</fullName>
    </submittedName>
</protein>
<sequence length="73" mass="8089">MTASRCYNEPSTVSGAVKRDPLPTKCCSVFGEFGYKSPSSAFMRYLTELEVCILIKPVGGVDAPQLRWREASR</sequence>
<reference evidence="1 2" key="1">
    <citation type="journal article" date="2022" name="Front. Cell. Infect. Microbiol.">
        <title>The Genomes of Two Strains of Taenia crassiceps the Animal Model for the Study of Human Cysticercosis.</title>
        <authorList>
            <person name="Bobes R.J."/>
            <person name="Estrada K."/>
            <person name="Rios-Valencia D.G."/>
            <person name="Calderon-Gallegos A."/>
            <person name="de la Torre P."/>
            <person name="Carrero J.C."/>
            <person name="Sanchez-Flores A."/>
            <person name="Laclette J.P."/>
        </authorList>
    </citation>
    <scope>NUCLEOTIDE SEQUENCE [LARGE SCALE GENOMIC DNA]</scope>
    <source>
        <strain evidence="1">WFUcys</strain>
    </source>
</reference>
<evidence type="ECO:0000313" key="2">
    <source>
        <dbReference type="Proteomes" id="UP001651158"/>
    </source>
</evidence>
<dbReference type="EMBL" id="JAKROA010000001">
    <property type="protein sequence ID" value="KAL5111757.1"/>
    <property type="molecule type" value="Genomic_DNA"/>
</dbReference>
<evidence type="ECO:0000313" key="1">
    <source>
        <dbReference type="EMBL" id="KAL5111757.1"/>
    </source>
</evidence>
<dbReference type="Proteomes" id="UP001651158">
    <property type="component" value="Unassembled WGS sequence"/>
</dbReference>
<proteinExistence type="predicted"/>
<accession>A0ABR4QQB8</accession>
<comment type="caution">
    <text evidence="1">The sequence shown here is derived from an EMBL/GenBank/DDBJ whole genome shotgun (WGS) entry which is preliminary data.</text>
</comment>
<name>A0ABR4QQB8_9CEST</name>